<organism evidence="2 3">
    <name type="scientific">Fukomys damarensis</name>
    <name type="common">Damaraland mole rat</name>
    <name type="synonym">Cryptomys damarensis</name>
    <dbReference type="NCBI Taxonomy" id="885580"/>
    <lineage>
        <taxon>Eukaryota</taxon>
        <taxon>Metazoa</taxon>
        <taxon>Chordata</taxon>
        <taxon>Craniata</taxon>
        <taxon>Vertebrata</taxon>
        <taxon>Euteleostomi</taxon>
        <taxon>Mammalia</taxon>
        <taxon>Eutheria</taxon>
        <taxon>Euarchontoglires</taxon>
        <taxon>Glires</taxon>
        <taxon>Rodentia</taxon>
        <taxon>Hystricomorpha</taxon>
        <taxon>Bathyergidae</taxon>
        <taxon>Fukomys</taxon>
    </lineage>
</organism>
<gene>
    <name evidence="2" type="ORF">H920_15419</name>
</gene>
<accession>A0A091CUN5</accession>
<feature type="compositionally biased region" description="Polar residues" evidence="1">
    <location>
        <begin position="37"/>
        <end position="46"/>
    </location>
</feature>
<reference evidence="2 3" key="1">
    <citation type="submission" date="2013-11" db="EMBL/GenBank/DDBJ databases">
        <title>The Damaraland mole rat (Fukomys damarensis) genome and evolution of African mole rats.</title>
        <authorList>
            <person name="Gladyshev V.N."/>
            <person name="Fang X."/>
        </authorList>
    </citation>
    <scope>NUCLEOTIDE SEQUENCE [LARGE SCALE GENOMIC DNA]</scope>
    <source>
        <tissue evidence="2">Liver</tissue>
    </source>
</reference>
<dbReference type="Proteomes" id="UP000028990">
    <property type="component" value="Unassembled WGS sequence"/>
</dbReference>
<sequence length="101" mass="10707">MRRVPAFLPPPLLTPNPDPLLTGAAKGTEELLGSGVPQRSTDQESQFLKGHRPERGQAGTTACQCRSCGSAPALLLTAQVKLPALRLLQAAGLERVERPEA</sequence>
<name>A0A091CUN5_FUKDA</name>
<evidence type="ECO:0000256" key="1">
    <source>
        <dbReference type="SAM" id="MobiDB-lite"/>
    </source>
</evidence>
<evidence type="ECO:0000313" key="3">
    <source>
        <dbReference type="Proteomes" id="UP000028990"/>
    </source>
</evidence>
<protein>
    <submittedName>
        <fullName evidence="2">Uncharacterized protein</fullName>
    </submittedName>
</protein>
<evidence type="ECO:0000313" key="2">
    <source>
        <dbReference type="EMBL" id="KFO23254.1"/>
    </source>
</evidence>
<feature type="compositionally biased region" description="Pro residues" evidence="1">
    <location>
        <begin position="7"/>
        <end position="18"/>
    </location>
</feature>
<feature type="region of interest" description="Disordered" evidence="1">
    <location>
        <begin position="1"/>
        <end position="60"/>
    </location>
</feature>
<dbReference type="EMBL" id="KN123809">
    <property type="protein sequence ID" value="KFO23254.1"/>
    <property type="molecule type" value="Genomic_DNA"/>
</dbReference>
<proteinExistence type="predicted"/>
<keyword evidence="3" id="KW-1185">Reference proteome</keyword>
<dbReference type="AlphaFoldDB" id="A0A091CUN5"/>